<keyword evidence="7 10" id="KW-0687">Ribonucleoprotein</keyword>
<dbReference type="NCBIfam" id="TIGR01021">
    <property type="entry name" value="rpsE_bact"/>
    <property type="match status" value="1"/>
</dbReference>
<evidence type="ECO:0000256" key="11">
    <source>
        <dbReference type="RuleBase" id="RU003823"/>
    </source>
</evidence>
<dbReference type="EMBL" id="MN935478">
    <property type="protein sequence ID" value="QOU10671.1"/>
    <property type="molecule type" value="Genomic_DNA"/>
</dbReference>
<evidence type="ECO:0000313" key="13">
    <source>
        <dbReference type="EMBL" id="QOU10671.1"/>
    </source>
</evidence>
<evidence type="ECO:0000256" key="7">
    <source>
        <dbReference type="ARBA" id="ARBA00023274"/>
    </source>
</evidence>
<protein>
    <recommendedName>
        <fullName evidence="9">Small ribosomal subunit protein uS5c</fullName>
    </recommendedName>
</protein>
<dbReference type="PANTHER" id="PTHR48277:SF1">
    <property type="entry name" value="MITOCHONDRIAL RIBOSOMAL PROTEIN S5"/>
    <property type="match status" value="1"/>
</dbReference>
<dbReference type="Gene3D" id="3.30.160.20">
    <property type="match status" value="1"/>
</dbReference>
<dbReference type="InterPro" id="IPR000851">
    <property type="entry name" value="Ribosomal_uS5"/>
</dbReference>
<dbReference type="InterPro" id="IPR014721">
    <property type="entry name" value="Ribsml_uS5_D2-typ_fold_subgr"/>
</dbReference>
<comment type="similarity">
    <text evidence="3 11">Belongs to the universal ribosomal protein uS5 family.</text>
</comment>
<proteinExistence type="inferred from homology"/>
<evidence type="ECO:0000256" key="1">
    <source>
        <dbReference type="ARBA" id="ARBA00002524"/>
    </source>
</evidence>
<comment type="subunit">
    <text evidence="8">Part of the 30S ribosomal subunit. Contacts protein S4.</text>
</comment>
<gene>
    <name evidence="13" type="primary">rps5</name>
    <name evidence="13" type="ORF">PoterioPt_p036</name>
</gene>
<keyword evidence="4" id="KW-0699">rRNA-binding</keyword>
<evidence type="ECO:0000256" key="6">
    <source>
        <dbReference type="ARBA" id="ARBA00022980"/>
    </source>
</evidence>
<evidence type="ECO:0000256" key="4">
    <source>
        <dbReference type="ARBA" id="ARBA00022730"/>
    </source>
</evidence>
<comment type="function">
    <text evidence="1">With S4 and S12 plays an important role in translational accuracy.</text>
</comment>
<evidence type="ECO:0000256" key="10">
    <source>
        <dbReference type="PROSITE-ProRule" id="PRU00268"/>
    </source>
</evidence>
<dbReference type="GO" id="GO:0019843">
    <property type="term" value="F:rRNA binding"/>
    <property type="evidence" value="ECO:0007669"/>
    <property type="project" value="UniProtKB-KW"/>
</dbReference>
<geneLocation type="plastid" evidence="13"/>
<dbReference type="InterPro" id="IPR005712">
    <property type="entry name" value="Ribosomal_uS5_bac-type"/>
</dbReference>
<evidence type="ECO:0000256" key="9">
    <source>
        <dbReference type="ARBA" id="ARBA00035156"/>
    </source>
</evidence>
<dbReference type="FunFam" id="3.30.230.10:FF:000002">
    <property type="entry name" value="30S ribosomal protein S5"/>
    <property type="match status" value="1"/>
</dbReference>
<dbReference type="Gene3D" id="3.30.230.10">
    <property type="match status" value="1"/>
</dbReference>
<dbReference type="PANTHER" id="PTHR48277">
    <property type="entry name" value="MITOCHONDRIAL RIBOSOMAL PROTEIN S5"/>
    <property type="match status" value="1"/>
</dbReference>
<dbReference type="GO" id="GO:0009536">
    <property type="term" value="C:plastid"/>
    <property type="evidence" value="ECO:0007669"/>
    <property type="project" value="UniProtKB-SubCell"/>
</dbReference>
<dbReference type="Pfam" id="PF03719">
    <property type="entry name" value="Ribosomal_S5_C"/>
    <property type="match status" value="1"/>
</dbReference>
<dbReference type="HAMAP" id="MF_01307_B">
    <property type="entry name" value="Ribosomal_uS5_B"/>
    <property type="match status" value="1"/>
</dbReference>
<dbReference type="Pfam" id="PF00333">
    <property type="entry name" value="Ribosomal_S5"/>
    <property type="match status" value="1"/>
</dbReference>
<dbReference type="SUPFAM" id="SSF54211">
    <property type="entry name" value="Ribosomal protein S5 domain 2-like"/>
    <property type="match status" value="1"/>
</dbReference>
<feature type="domain" description="S5 DRBM" evidence="12">
    <location>
        <begin position="28"/>
        <end position="91"/>
    </location>
</feature>
<evidence type="ECO:0000256" key="2">
    <source>
        <dbReference type="ARBA" id="ARBA00004474"/>
    </source>
</evidence>
<dbReference type="SUPFAM" id="SSF54768">
    <property type="entry name" value="dsRNA-binding domain-like"/>
    <property type="match status" value="1"/>
</dbReference>
<accession>A0A7S6TCR8</accession>
<keyword evidence="13" id="KW-0934">Plastid</keyword>
<organism evidence="13">
    <name type="scientific">Poteriospumella lacustris</name>
    <dbReference type="NCBI Taxonomy" id="1117027"/>
    <lineage>
        <taxon>Eukaryota</taxon>
        <taxon>Sar</taxon>
        <taxon>Stramenopiles</taxon>
        <taxon>Ochrophyta</taxon>
        <taxon>Chrysophyceae</taxon>
        <taxon>Chromulinales</taxon>
        <taxon>Dinobryaceae</taxon>
        <taxon>Poteriospumella</taxon>
    </lineage>
</organism>
<dbReference type="PROSITE" id="PS50881">
    <property type="entry name" value="S5_DSRBD"/>
    <property type="match status" value="1"/>
</dbReference>
<dbReference type="GO" id="GO:0003735">
    <property type="term" value="F:structural constituent of ribosome"/>
    <property type="evidence" value="ECO:0007669"/>
    <property type="project" value="UniProtKB-UniRule"/>
</dbReference>
<dbReference type="InterPro" id="IPR020568">
    <property type="entry name" value="Ribosomal_Su5_D2-typ_SF"/>
</dbReference>
<dbReference type="GO" id="GO:0015935">
    <property type="term" value="C:small ribosomal subunit"/>
    <property type="evidence" value="ECO:0007669"/>
    <property type="project" value="InterPro"/>
</dbReference>
<keyword evidence="5" id="KW-0694">RNA-binding</keyword>
<comment type="subcellular location">
    <subcellularLocation>
        <location evidence="2">Plastid</location>
    </subcellularLocation>
</comment>
<evidence type="ECO:0000256" key="8">
    <source>
        <dbReference type="ARBA" id="ARBA00025844"/>
    </source>
</evidence>
<evidence type="ECO:0000259" key="12">
    <source>
        <dbReference type="PROSITE" id="PS50881"/>
    </source>
</evidence>
<dbReference type="GO" id="GO:0006412">
    <property type="term" value="P:translation"/>
    <property type="evidence" value="ECO:0007669"/>
    <property type="project" value="InterPro"/>
</dbReference>
<dbReference type="InterPro" id="IPR013810">
    <property type="entry name" value="Ribosomal_uS5_N"/>
</dbReference>
<name>A0A7S6TCR8_9STRA</name>
<dbReference type="AlphaFoldDB" id="A0A7S6TCR8"/>
<sequence length="190" mass="20634">MNSLKTSSKLKKNQAKFEQKNSPITIKYKEKILQIKRVTKVTKGGKKLSFRAIVIVGDEKHKVGIGVGKALDVSIAIEKAILNAKKNLIQVPLTKSLSIPSLTSGQLGAARIRLRPAAIGTGVIAGGSVRTVLELGGVKNVLGKQLGSKNLLNNAKATIKALIHLQEKTEIGKVQSERKFLFYKKLIKNF</sequence>
<dbReference type="InterPro" id="IPR005324">
    <property type="entry name" value="Ribosomal_uS5_C"/>
</dbReference>
<evidence type="ECO:0000256" key="3">
    <source>
        <dbReference type="ARBA" id="ARBA00008945"/>
    </source>
</evidence>
<evidence type="ECO:0000256" key="5">
    <source>
        <dbReference type="ARBA" id="ARBA00022884"/>
    </source>
</evidence>
<reference evidence="13" key="1">
    <citation type="journal article" date="2020" name="Front. Plant Sci.">
        <title>Comparative Plastid Genomics of Non-Photosynthetic Chrysophytes: Genome Reduction and Compaction.</title>
        <authorList>
            <person name="Kim J.I."/>
            <person name="Jeong M."/>
            <person name="Archibald J.M."/>
            <person name="Shin W."/>
        </authorList>
    </citation>
    <scope>NUCLEOTIDE SEQUENCE</scope>
    <source>
        <strain evidence="13">Yongseonkyo072317C3</strain>
    </source>
</reference>
<keyword evidence="6 10" id="KW-0689">Ribosomal protein</keyword>